<name>A0AC61YWS5_BACIU</name>
<reference evidence="1" key="1">
    <citation type="submission" date="2025-02" db="EMBL/GenBank/DDBJ databases">
        <title>Complete genome sequences of 52 Bacillus and Priestia strains isolated from West-African fermentations and 26 reference strains from the DSMZ collection.</title>
        <authorList>
            <person name="Wiedenbein E.S."/>
            <person name="Canoy T.S."/>
            <person name="Hui Y."/>
            <person name="Parkouda C."/>
            <person name="Dawende C."/>
            <person name="Ametefe E."/>
            <person name="Jespersen L."/>
            <person name="Nielsen D.S."/>
        </authorList>
    </citation>
    <scope>NUCLEOTIDE SEQUENCE</scope>
    <source>
        <strain evidence="1">PRO122</strain>
    </source>
</reference>
<evidence type="ECO:0000313" key="1">
    <source>
        <dbReference type="EMBL" id="WGE07098.1"/>
    </source>
</evidence>
<sequence>MSRINEVREFIEKLHQLEERYNIEVITEDNYVGLLYLDKTNDTVFEYSKGNISEF</sequence>
<protein>
    <submittedName>
        <fullName evidence="1">Uncharacterized protein</fullName>
    </submittedName>
</protein>
<gene>
    <name evidence="1" type="ORF">P5658_18540</name>
</gene>
<dbReference type="Proteomes" id="UP001217185">
    <property type="component" value="Chromosome"/>
</dbReference>
<proteinExistence type="predicted"/>
<accession>A0AC61YWS5</accession>
<organism evidence="1 2">
    <name type="scientific">Bacillus subtilis</name>
    <dbReference type="NCBI Taxonomy" id="1423"/>
    <lineage>
        <taxon>Bacteria</taxon>
        <taxon>Bacillati</taxon>
        <taxon>Bacillota</taxon>
        <taxon>Bacilli</taxon>
        <taxon>Bacillales</taxon>
        <taxon>Bacillaceae</taxon>
        <taxon>Bacillus</taxon>
    </lineage>
</organism>
<evidence type="ECO:0000313" key="2">
    <source>
        <dbReference type="Proteomes" id="UP001217185"/>
    </source>
</evidence>
<dbReference type="EMBL" id="CP121756">
    <property type="protein sequence ID" value="WGE07098.1"/>
    <property type="molecule type" value="Genomic_DNA"/>
</dbReference>